<protein>
    <submittedName>
        <fullName evidence="17">SSD domain-containing protein</fullName>
    </submittedName>
</protein>
<keyword evidence="5 14" id="KW-0732">Signal</keyword>
<dbReference type="Pfam" id="PF22314">
    <property type="entry name" value="NPC1_MLD"/>
    <property type="match status" value="1"/>
</dbReference>
<comment type="catalytic activity">
    <reaction evidence="12">
        <text>cholesterol(in) = cholesterol(out)</text>
        <dbReference type="Rhea" id="RHEA:39747"/>
        <dbReference type="ChEBI" id="CHEBI:16113"/>
    </reaction>
</comment>
<evidence type="ECO:0000256" key="5">
    <source>
        <dbReference type="ARBA" id="ARBA00022729"/>
    </source>
</evidence>
<evidence type="ECO:0000256" key="12">
    <source>
        <dbReference type="ARBA" id="ARBA00034049"/>
    </source>
</evidence>
<accession>A0A914VU55</accession>
<feature type="transmembrane region" description="Helical" evidence="13">
    <location>
        <begin position="671"/>
        <end position="695"/>
    </location>
</feature>
<dbReference type="Gene3D" id="1.20.1640.10">
    <property type="entry name" value="Multidrug efflux transporter AcrB transmembrane domain"/>
    <property type="match status" value="1"/>
</dbReference>
<dbReference type="AlphaFoldDB" id="A0A914VU55"/>
<evidence type="ECO:0000313" key="16">
    <source>
        <dbReference type="Proteomes" id="UP000887566"/>
    </source>
</evidence>
<organism evidence="16 17">
    <name type="scientific">Plectus sambesii</name>
    <dbReference type="NCBI Taxonomy" id="2011161"/>
    <lineage>
        <taxon>Eukaryota</taxon>
        <taxon>Metazoa</taxon>
        <taxon>Ecdysozoa</taxon>
        <taxon>Nematoda</taxon>
        <taxon>Chromadorea</taxon>
        <taxon>Plectida</taxon>
        <taxon>Plectina</taxon>
        <taxon>Plectoidea</taxon>
        <taxon>Plectidae</taxon>
        <taxon>Plectus</taxon>
    </lineage>
</organism>
<feature type="signal peptide" evidence="14">
    <location>
        <begin position="1"/>
        <end position="23"/>
    </location>
</feature>
<feature type="chain" id="PRO_5037455855" evidence="14">
    <location>
        <begin position="24"/>
        <end position="1010"/>
    </location>
</feature>
<dbReference type="Pfam" id="PF16414">
    <property type="entry name" value="NPC1_N"/>
    <property type="match status" value="1"/>
</dbReference>
<dbReference type="GO" id="GO:0015485">
    <property type="term" value="F:cholesterol binding"/>
    <property type="evidence" value="ECO:0007669"/>
    <property type="project" value="TreeGrafter"/>
</dbReference>
<dbReference type="GO" id="GO:0030299">
    <property type="term" value="P:intestinal cholesterol absorption"/>
    <property type="evidence" value="ECO:0007669"/>
    <property type="project" value="TreeGrafter"/>
</dbReference>
<feature type="transmembrane region" description="Helical" evidence="13">
    <location>
        <begin position="277"/>
        <end position="301"/>
    </location>
</feature>
<keyword evidence="3" id="KW-0813">Transport</keyword>
<dbReference type="InterPro" id="IPR053958">
    <property type="entry name" value="HMGCR/SNAP/NPC1-like_SSD"/>
</dbReference>
<comment type="similarity">
    <text evidence="2">Belongs to the patched family.</text>
</comment>
<evidence type="ECO:0000256" key="8">
    <source>
        <dbReference type="ARBA" id="ARBA00023098"/>
    </source>
</evidence>
<keyword evidence="10" id="KW-1015">Disulfide bond</keyword>
<evidence type="ECO:0000256" key="1">
    <source>
        <dbReference type="ARBA" id="ARBA00004127"/>
    </source>
</evidence>
<evidence type="ECO:0000256" key="4">
    <source>
        <dbReference type="ARBA" id="ARBA00022692"/>
    </source>
</evidence>
<feature type="transmembrane region" description="Helical" evidence="13">
    <location>
        <begin position="845"/>
        <end position="865"/>
    </location>
</feature>
<evidence type="ECO:0000256" key="10">
    <source>
        <dbReference type="ARBA" id="ARBA00023157"/>
    </source>
</evidence>
<feature type="transmembrane region" description="Helical" evidence="13">
    <location>
        <begin position="778"/>
        <end position="800"/>
    </location>
</feature>
<feature type="transmembrane region" description="Helical" evidence="13">
    <location>
        <begin position="746"/>
        <end position="766"/>
    </location>
</feature>
<dbReference type="InterPro" id="IPR032190">
    <property type="entry name" value="NPC1_N"/>
</dbReference>
<keyword evidence="8" id="KW-0443">Lipid metabolism</keyword>
<dbReference type="GO" id="GO:0005886">
    <property type="term" value="C:plasma membrane"/>
    <property type="evidence" value="ECO:0007669"/>
    <property type="project" value="TreeGrafter"/>
</dbReference>
<dbReference type="GO" id="GO:0006629">
    <property type="term" value="P:lipid metabolic process"/>
    <property type="evidence" value="ECO:0007669"/>
    <property type="project" value="UniProtKB-KW"/>
</dbReference>
<dbReference type="Pfam" id="PF12349">
    <property type="entry name" value="Sterol-sensing"/>
    <property type="match status" value="1"/>
</dbReference>
<evidence type="ECO:0000256" key="3">
    <source>
        <dbReference type="ARBA" id="ARBA00022448"/>
    </source>
</evidence>
<sequence length="1010" mass="112697">MTTTGRLVLASMLLLAALLVADAQHCALYGVCAQNDKLKMNCPYDGPPRQLGQPAAVKQIRQLCPHLFANDDNPSLCCDPEQVETLGAQTTLPRQLLSRCPSCFANFMRMWCDFSCSPKQGQFVRVTKVQQDEHSLDNRTYATNVDYFVRQSFAEGMFNSCRGVRSMGSEYALSLMCGTTVDECTTDKWLRFMGTASPQLGIPFTIDFRQLKEDEGVVEGGQTFVTPTTEASSCDQAPDDLSSPCSCQDCAAVCVPQPPFPILNDGGCQIAAMDCMVAMSMLAFGGLCFAVMFMAALHFVLKPTNDRYAADADLPDYKTAAGTLSESDISTIENLGAWLEGRLEHICDQYGRVCTRHPMLVFLFGLSVSIICTSGLFMVRFTTDPVELWSSPGSRARQEKHFFDENFSPFYRTEQLIVYPKNQSAVPHVNRLDPMSDEPAYYGPVFNKEFLRDVLRLQTEIEHLQSVYDGQRVTLHDICFQPMAPDNKNCTIMSLLNYFQNQESKLNATYEDPDFFDTYDYFDHILACMENPFDVRTKLQMSCLAAFGGPIQPYVVLGDFNGTDDDYKSAHGLVITLLINNHKDKESKKLAEAWETEFINFMRNVSHPNMTVSFFAERSIQDEIERESKSDAFTILISYMFMFGYIAFALGQYQVTGNNLCSLLVHSKAMLGVAGVLIVALSVTSSIGVYAFYGIPATMIILEVQPFLVLAVGVDNIFIFVQAYQRGKKHTGEDLETRIGRISGEVIPSMLLSSLAECFCFFLGALSSMPAVKVFSLYAALAIFFDFFFQITCFLALFTLDIRRQEAGRLEICCCARLPPQTVESEGYLFVMFKKVYAPALLSKFARVGVILTFLAWLCSSIAVLNRIELGLDQRMAVPEDSYVLSHFNNMERFLSVGPPVYFVIKGNYDYSNPLLQNAVCDQSGCDQKSLGGQIAYAAKWRNRSYIAHPAMNWLDDYTDWLQPQGEPPCCRLHGNGSFCSATDQSSACHSCDVEFFSASSTCSTSNTCQ</sequence>
<feature type="transmembrane region" description="Helical" evidence="13">
    <location>
        <begin position="707"/>
        <end position="725"/>
    </location>
</feature>
<dbReference type="GO" id="GO:0015918">
    <property type="term" value="P:sterol transport"/>
    <property type="evidence" value="ECO:0007669"/>
    <property type="project" value="TreeGrafter"/>
</dbReference>
<dbReference type="PANTHER" id="PTHR45727">
    <property type="entry name" value="NPC INTRACELLULAR CHOLESTEROL TRANSPORTER 1"/>
    <property type="match status" value="1"/>
</dbReference>
<proteinExistence type="inferred from homology"/>
<dbReference type="PANTHER" id="PTHR45727:SF2">
    <property type="entry name" value="NPC INTRACELLULAR CHOLESTEROL TRANSPORTER 1"/>
    <property type="match status" value="1"/>
</dbReference>
<dbReference type="InterPro" id="IPR053956">
    <property type="entry name" value="NPC1_MLD"/>
</dbReference>
<comment type="subcellular location">
    <subcellularLocation>
        <location evidence="1">Endomembrane system</location>
        <topology evidence="1">Multi-pass membrane protein</topology>
    </subcellularLocation>
</comment>
<feature type="transmembrane region" description="Helical" evidence="13">
    <location>
        <begin position="359"/>
        <end position="379"/>
    </location>
</feature>
<feature type="domain" description="SSD" evidence="15">
    <location>
        <begin position="631"/>
        <end position="800"/>
    </location>
</feature>
<keyword evidence="6 13" id="KW-1133">Transmembrane helix</keyword>
<dbReference type="FunFam" id="1.20.1640.10:FF:000008">
    <property type="entry name" value="NPC intracellular cholesterol transporter 1"/>
    <property type="match status" value="1"/>
</dbReference>
<dbReference type="InterPro" id="IPR000731">
    <property type="entry name" value="SSD"/>
</dbReference>
<evidence type="ECO:0000256" key="9">
    <source>
        <dbReference type="ARBA" id="ARBA00023136"/>
    </source>
</evidence>
<keyword evidence="4 13" id="KW-0812">Transmembrane</keyword>
<evidence type="ECO:0000256" key="14">
    <source>
        <dbReference type="SAM" id="SignalP"/>
    </source>
</evidence>
<reference evidence="17" key="1">
    <citation type="submission" date="2022-11" db="UniProtKB">
        <authorList>
            <consortium name="WormBaseParasite"/>
        </authorList>
    </citation>
    <scope>IDENTIFICATION</scope>
</reference>
<dbReference type="PROSITE" id="PS50156">
    <property type="entry name" value="SSD"/>
    <property type="match status" value="1"/>
</dbReference>
<evidence type="ECO:0000256" key="7">
    <source>
        <dbReference type="ARBA" id="ARBA00023055"/>
    </source>
</evidence>
<keyword evidence="11" id="KW-0325">Glycoprotein</keyword>
<dbReference type="SUPFAM" id="SSF82866">
    <property type="entry name" value="Multidrug efflux transporter AcrB transmembrane domain"/>
    <property type="match status" value="1"/>
</dbReference>
<keyword evidence="16" id="KW-1185">Reference proteome</keyword>
<evidence type="ECO:0000256" key="6">
    <source>
        <dbReference type="ARBA" id="ARBA00022989"/>
    </source>
</evidence>
<feature type="transmembrane region" description="Helical" evidence="13">
    <location>
        <begin position="632"/>
        <end position="650"/>
    </location>
</feature>
<evidence type="ECO:0000256" key="13">
    <source>
        <dbReference type="SAM" id="Phobius"/>
    </source>
</evidence>
<name>A0A914VU55_9BILA</name>
<evidence type="ECO:0000313" key="17">
    <source>
        <dbReference type="WBParaSite" id="PSAMB.scaffold2564size22534.g18336.t1"/>
    </source>
</evidence>
<keyword evidence="9 13" id="KW-0472">Membrane</keyword>
<evidence type="ECO:0000256" key="11">
    <source>
        <dbReference type="ARBA" id="ARBA00023180"/>
    </source>
</evidence>
<keyword evidence="7" id="KW-0445">Lipid transport</keyword>
<dbReference type="GO" id="GO:0042632">
    <property type="term" value="P:cholesterol homeostasis"/>
    <property type="evidence" value="ECO:0007669"/>
    <property type="project" value="TreeGrafter"/>
</dbReference>
<dbReference type="GO" id="GO:0012505">
    <property type="term" value="C:endomembrane system"/>
    <property type="evidence" value="ECO:0007669"/>
    <property type="project" value="UniProtKB-SubCell"/>
</dbReference>
<evidence type="ECO:0000259" key="15">
    <source>
        <dbReference type="PROSITE" id="PS50156"/>
    </source>
</evidence>
<dbReference type="WBParaSite" id="PSAMB.scaffold2564size22534.g18336.t1">
    <property type="protein sequence ID" value="PSAMB.scaffold2564size22534.g18336.t1"/>
    <property type="gene ID" value="PSAMB.scaffold2564size22534.g18336"/>
</dbReference>
<evidence type="ECO:0000256" key="2">
    <source>
        <dbReference type="ARBA" id="ARBA00005585"/>
    </source>
</evidence>
<dbReference type="Proteomes" id="UP000887566">
    <property type="component" value="Unplaced"/>
</dbReference>